<dbReference type="Proteomes" id="UP000002051">
    <property type="component" value="Chromosome 6"/>
</dbReference>
<reference evidence="1 3" key="2">
    <citation type="journal article" date="2014" name="BMC Genomics">
        <title>An improved genome release (version Mt4.0) for the model legume Medicago truncatula.</title>
        <authorList>
            <person name="Tang H."/>
            <person name="Krishnakumar V."/>
            <person name="Bidwell S."/>
            <person name="Rosen B."/>
            <person name="Chan A."/>
            <person name="Zhou S."/>
            <person name="Gentzbittel L."/>
            <person name="Childs K.L."/>
            <person name="Yandell M."/>
            <person name="Gundlach H."/>
            <person name="Mayer K.F."/>
            <person name="Schwartz D.C."/>
            <person name="Town C.D."/>
        </authorList>
    </citation>
    <scope>GENOME REANNOTATION</scope>
    <source>
        <strain evidence="2 3">cv. Jemalong A17</strain>
    </source>
</reference>
<keyword evidence="1" id="KW-0472">Membrane</keyword>
<organism evidence="1 3">
    <name type="scientific">Medicago truncatula</name>
    <name type="common">Barrel medic</name>
    <name type="synonym">Medicago tribuloides</name>
    <dbReference type="NCBI Taxonomy" id="3880"/>
    <lineage>
        <taxon>Eukaryota</taxon>
        <taxon>Viridiplantae</taxon>
        <taxon>Streptophyta</taxon>
        <taxon>Embryophyta</taxon>
        <taxon>Tracheophyta</taxon>
        <taxon>Spermatophyta</taxon>
        <taxon>Magnoliopsida</taxon>
        <taxon>eudicotyledons</taxon>
        <taxon>Gunneridae</taxon>
        <taxon>Pentapetalae</taxon>
        <taxon>rosids</taxon>
        <taxon>fabids</taxon>
        <taxon>Fabales</taxon>
        <taxon>Fabaceae</taxon>
        <taxon>Papilionoideae</taxon>
        <taxon>50 kb inversion clade</taxon>
        <taxon>NPAAA clade</taxon>
        <taxon>Hologalegina</taxon>
        <taxon>IRL clade</taxon>
        <taxon>Trifolieae</taxon>
        <taxon>Medicago</taxon>
    </lineage>
</organism>
<evidence type="ECO:0000313" key="2">
    <source>
        <dbReference type="EnsemblPlants" id="AES74825"/>
    </source>
</evidence>
<name>G7KLR9_MEDTR</name>
<reference evidence="2" key="3">
    <citation type="submission" date="2015-04" db="UniProtKB">
        <authorList>
            <consortium name="EnsemblPlants"/>
        </authorList>
    </citation>
    <scope>IDENTIFICATION</scope>
    <source>
        <strain evidence="2">cv. Jemalong A17</strain>
    </source>
</reference>
<reference evidence="1 3" key="1">
    <citation type="journal article" date="2011" name="Nature">
        <title>The Medicago genome provides insight into the evolution of rhizobial symbioses.</title>
        <authorList>
            <person name="Young N.D."/>
            <person name="Debelle F."/>
            <person name="Oldroyd G.E."/>
            <person name="Geurts R."/>
            <person name="Cannon S.B."/>
            <person name="Udvardi M.K."/>
            <person name="Benedito V.A."/>
            <person name="Mayer K.F."/>
            <person name="Gouzy J."/>
            <person name="Schoof H."/>
            <person name="Van de Peer Y."/>
            <person name="Proost S."/>
            <person name="Cook D.R."/>
            <person name="Meyers B.C."/>
            <person name="Spannagl M."/>
            <person name="Cheung F."/>
            <person name="De Mita S."/>
            <person name="Krishnakumar V."/>
            <person name="Gundlach H."/>
            <person name="Zhou S."/>
            <person name="Mudge J."/>
            <person name="Bharti A.K."/>
            <person name="Murray J.D."/>
            <person name="Naoumkina M.A."/>
            <person name="Rosen B."/>
            <person name="Silverstein K.A."/>
            <person name="Tang H."/>
            <person name="Rombauts S."/>
            <person name="Zhao P.X."/>
            <person name="Zhou P."/>
            <person name="Barbe V."/>
            <person name="Bardou P."/>
            <person name="Bechner M."/>
            <person name="Bellec A."/>
            <person name="Berger A."/>
            <person name="Berges H."/>
            <person name="Bidwell S."/>
            <person name="Bisseling T."/>
            <person name="Choisne N."/>
            <person name="Couloux A."/>
            <person name="Denny R."/>
            <person name="Deshpande S."/>
            <person name="Dai X."/>
            <person name="Doyle J.J."/>
            <person name="Dudez A.M."/>
            <person name="Farmer A.D."/>
            <person name="Fouteau S."/>
            <person name="Franken C."/>
            <person name="Gibelin C."/>
            <person name="Gish J."/>
            <person name="Goldstein S."/>
            <person name="Gonzalez A.J."/>
            <person name="Green P.J."/>
            <person name="Hallab A."/>
            <person name="Hartog M."/>
            <person name="Hua A."/>
            <person name="Humphray S.J."/>
            <person name="Jeong D.H."/>
            <person name="Jing Y."/>
            <person name="Jocker A."/>
            <person name="Kenton S.M."/>
            <person name="Kim D.J."/>
            <person name="Klee K."/>
            <person name="Lai H."/>
            <person name="Lang C."/>
            <person name="Lin S."/>
            <person name="Macmil S.L."/>
            <person name="Magdelenat G."/>
            <person name="Matthews L."/>
            <person name="McCorrison J."/>
            <person name="Monaghan E.L."/>
            <person name="Mun J.H."/>
            <person name="Najar F.Z."/>
            <person name="Nicholson C."/>
            <person name="Noirot C."/>
            <person name="O'Bleness M."/>
            <person name="Paule C.R."/>
            <person name="Poulain J."/>
            <person name="Prion F."/>
            <person name="Qin B."/>
            <person name="Qu C."/>
            <person name="Retzel E.F."/>
            <person name="Riddle C."/>
            <person name="Sallet E."/>
            <person name="Samain S."/>
            <person name="Samson N."/>
            <person name="Sanders I."/>
            <person name="Saurat O."/>
            <person name="Scarpelli C."/>
            <person name="Schiex T."/>
            <person name="Segurens B."/>
            <person name="Severin A.J."/>
            <person name="Sherrier D.J."/>
            <person name="Shi R."/>
            <person name="Sims S."/>
            <person name="Singer S.R."/>
            <person name="Sinharoy S."/>
            <person name="Sterck L."/>
            <person name="Viollet A."/>
            <person name="Wang B.B."/>
            <person name="Wang K."/>
            <person name="Wang M."/>
            <person name="Wang X."/>
            <person name="Warfsmann J."/>
            <person name="Weissenbach J."/>
            <person name="White D.D."/>
            <person name="White J.D."/>
            <person name="Wiley G.B."/>
            <person name="Wincker P."/>
            <person name="Xing Y."/>
            <person name="Yang L."/>
            <person name="Yao Z."/>
            <person name="Ying F."/>
            <person name="Zhai J."/>
            <person name="Zhou L."/>
            <person name="Zuber A."/>
            <person name="Denarie J."/>
            <person name="Dixon R.A."/>
            <person name="May G.D."/>
            <person name="Schwartz D.C."/>
            <person name="Rogers J."/>
            <person name="Quetier F."/>
            <person name="Town C.D."/>
            <person name="Roe B.A."/>
        </authorList>
    </citation>
    <scope>NUCLEOTIDE SEQUENCE [LARGE SCALE GENOMIC DNA]</scope>
    <source>
        <strain evidence="1">A17</strain>
        <strain evidence="2 3">cv. Jemalong A17</strain>
    </source>
</reference>
<accession>G7KLR9</accession>
<protein>
    <submittedName>
        <fullName evidence="1">Transmembrane protein, putative</fullName>
    </submittedName>
</protein>
<proteinExistence type="predicted"/>
<keyword evidence="3" id="KW-1185">Reference proteome</keyword>
<sequence>MNPKNCWILGSLGLTLSLAGHVFCYMSMRMKFQIEVYLVARWCPKEQVLNHP</sequence>
<evidence type="ECO:0000313" key="1">
    <source>
        <dbReference type="EMBL" id="AES74825.1"/>
    </source>
</evidence>
<dbReference type="HOGENOM" id="CLU_3090285_0_0_1"/>
<keyword evidence="1" id="KW-0812">Transmembrane</keyword>
<dbReference type="EnsemblPlants" id="AES74825">
    <property type="protein sequence ID" value="AES74825"/>
    <property type="gene ID" value="MTR_6g013640"/>
</dbReference>
<dbReference type="PaxDb" id="3880-AES74825"/>
<evidence type="ECO:0000313" key="3">
    <source>
        <dbReference type="Proteomes" id="UP000002051"/>
    </source>
</evidence>
<dbReference type="AlphaFoldDB" id="G7KLR9"/>
<gene>
    <name evidence="1" type="ordered locus">MTR_6g013640</name>
</gene>
<dbReference type="EMBL" id="CM001222">
    <property type="protein sequence ID" value="AES74825.1"/>
    <property type="molecule type" value="Genomic_DNA"/>
</dbReference>